<gene>
    <name evidence="1" type="ORF">RKE40_13860</name>
</gene>
<evidence type="ECO:0000313" key="1">
    <source>
        <dbReference type="EMBL" id="MDU0340982.1"/>
    </source>
</evidence>
<proteinExistence type="predicted"/>
<name>A0ABU3S862_9HYPH</name>
<keyword evidence="2" id="KW-1185">Reference proteome</keyword>
<accession>A0ABU3S862</accession>
<dbReference type="EMBL" id="JAWDID010000018">
    <property type="protein sequence ID" value="MDU0340982.1"/>
    <property type="molecule type" value="Genomic_DNA"/>
</dbReference>
<evidence type="ECO:0000313" key="2">
    <source>
        <dbReference type="Proteomes" id="UP001254257"/>
    </source>
</evidence>
<reference evidence="1 2" key="1">
    <citation type="submission" date="2023-09" db="EMBL/GenBank/DDBJ databases">
        <title>Whole genome shotgun sequencing (WGS) of Bosea sp. ZW T0_25, isolated from stored onions (Allium cepa).</title>
        <authorList>
            <person name="Stoll D.A."/>
            <person name="Huch M."/>
        </authorList>
    </citation>
    <scope>NUCLEOTIDE SEQUENCE [LARGE SCALE GENOMIC DNA]</scope>
    <source>
        <strain evidence="1 2">ZW T0_25</strain>
    </source>
</reference>
<evidence type="ECO:0008006" key="3">
    <source>
        <dbReference type="Google" id="ProtNLM"/>
    </source>
</evidence>
<protein>
    <recommendedName>
        <fullName evidence="3">TIR domain-containing protein</fullName>
    </recommendedName>
</protein>
<sequence>MAAEPVCFAALPAALPAQWGASPADAPTGDEVVRRRLVLTGLDDSEVAQETKASFLAPRLLPRLFREPAQVGSEARAALEGADRLVILLPIGRYDDGVWAPIIERILLGAGEGAARPRETILAWSGIEPFLAPFGRRASEIWSDPRLVESMLGVFERSARSLAAVLRESGAGIRRGLIRFEPGPAETPARVALALA</sequence>
<comment type="caution">
    <text evidence="1">The sequence shown here is derived from an EMBL/GenBank/DDBJ whole genome shotgun (WGS) entry which is preliminary data.</text>
</comment>
<dbReference type="Proteomes" id="UP001254257">
    <property type="component" value="Unassembled WGS sequence"/>
</dbReference>
<dbReference type="RefSeq" id="WP_316018821.1">
    <property type="nucleotide sequence ID" value="NZ_JAWDID010000018.1"/>
</dbReference>
<organism evidence="1 2">
    <name type="scientific">Bosea rubneri</name>
    <dbReference type="NCBI Taxonomy" id="3075434"/>
    <lineage>
        <taxon>Bacteria</taxon>
        <taxon>Pseudomonadati</taxon>
        <taxon>Pseudomonadota</taxon>
        <taxon>Alphaproteobacteria</taxon>
        <taxon>Hyphomicrobiales</taxon>
        <taxon>Boseaceae</taxon>
        <taxon>Bosea</taxon>
    </lineage>
</organism>